<dbReference type="Proteomes" id="UP000249986">
    <property type="component" value="Unassembled WGS sequence"/>
</dbReference>
<evidence type="ECO:0000313" key="2">
    <source>
        <dbReference type="EMBL" id="SQB60296.1"/>
    </source>
</evidence>
<protein>
    <submittedName>
        <fullName evidence="2">Phage protein</fullName>
    </submittedName>
</protein>
<keyword evidence="1" id="KW-0175">Coiled coil</keyword>
<name>A0A2X2Y779_CLOPF</name>
<organism evidence="2 3">
    <name type="scientific">Clostridium perfringens</name>
    <dbReference type="NCBI Taxonomy" id="1502"/>
    <lineage>
        <taxon>Bacteria</taxon>
        <taxon>Bacillati</taxon>
        <taxon>Bacillota</taxon>
        <taxon>Clostridia</taxon>
        <taxon>Eubacteriales</taxon>
        <taxon>Clostridiaceae</taxon>
        <taxon>Clostridium</taxon>
    </lineage>
</organism>
<accession>A0A2X2Y779</accession>
<dbReference type="AlphaFoldDB" id="A0A2X2Y779"/>
<evidence type="ECO:0000256" key="1">
    <source>
        <dbReference type="SAM" id="Coils"/>
    </source>
</evidence>
<proteinExistence type="predicted"/>
<dbReference type="EMBL" id="UAWG01000012">
    <property type="protein sequence ID" value="SQB60296.1"/>
    <property type="molecule type" value="Genomic_DNA"/>
</dbReference>
<dbReference type="RefSeq" id="WP_057231851.1">
    <property type="nucleotide sequence ID" value="NZ_CP019576.1"/>
</dbReference>
<evidence type="ECO:0000313" key="3">
    <source>
        <dbReference type="Proteomes" id="UP000249986"/>
    </source>
</evidence>
<feature type="coiled-coil region" evidence="1">
    <location>
        <begin position="81"/>
        <end position="122"/>
    </location>
</feature>
<gene>
    <name evidence="2" type="ORF">NCTC10719_01885</name>
</gene>
<reference evidence="2 3" key="1">
    <citation type="submission" date="2018-06" db="EMBL/GenBank/DDBJ databases">
        <authorList>
            <consortium name="Pathogen Informatics"/>
            <person name="Doyle S."/>
        </authorList>
    </citation>
    <scope>NUCLEOTIDE SEQUENCE [LARGE SCALE GENOMIC DNA]</scope>
    <source>
        <strain evidence="2 3">NCTC10719</strain>
    </source>
</reference>
<sequence length="175" mass="20855">MDKELLDKTEERVRIYYRKDAIIGGLKEKIKFLENSIAIIEAKIENNHFNIPSNLKSIEFSERVQSSCSGSPIEQSMIRIYEGYEKKIARNLEEINRLENLIDDIEEDYKIIEFNIENLLGEYHKKFLEDAYKENLPNWKLANKYHMSEVSCTRKKRTLMKQVIKWEKEMLSEIS</sequence>